<dbReference type="Pfam" id="PF03668">
    <property type="entry name" value="RapZ-like_N"/>
    <property type="match status" value="1"/>
</dbReference>
<dbReference type="InterPro" id="IPR005337">
    <property type="entry name" value="RapZ-like"/>
</dbReference>
<protein>
    <submittedName>
        <fullName evidence="7">RNase adapter RapZ</fullName>
    </submittedName>
</protein>
<dbReference type="PIRSF" id="PIRSF005052">
    <property type="entry name" value="P-loopkin"/>
    <property type="match status" value="1"/>
</dbReference>
<reference evidence="8" key="1">
    <citation type="submission" date="2018-09" db="EMBL/GenBank/DDBJ databases">
        <authorList>
            <person name="Livingstone P.G."/>
            <person name="Whitworth D.E."/>
        </authorList>
    </citation>
    <scope>NUCLEOTIDE SEQUENCE [LARGE SCALE GENOMIC DNA]</scope>
    <source>
        <strain evidence="8">CA051B</strain>
    </source>
</reference>
<name>A0A3A8N0G6_9BACT</name>
<evidence type="ECO:0000313" key="7">
    <source>
        <dbReference type="EMBL" id="RKH37967.1"/>
    </source>
</evidence>
<dbReference type="EMBL" id="RAWB01000878">
    <property type="protein sequence ID" value="RKH37967.1"/>
    <property type="molecule type" value="Genomic_DNA"/>
</dbReference>
<evidence type="ECO:0000259" key="5">
    <source>
        <dbReference type="Pfam" id="PF03668"/>
    </source>
</evidence>
<dbReference type="SUPFAM" id="SSF52540">
    <property type="entry name" value="P-loop containing nucleoside triphosphate hydrolases"/>
    <property type="match status" value="1"/>
</dbReference>
<evidence type="ECO:0000313" key="8">
    <source>
        <dbReference type="Proteomes" id="UP000272888"/>
    </source>
</evidence>
<dbReference type="Pfam" id="PF22740">
    <property type="entry name" value="PapZ_C"/>
    <property type="match status" value="1"/>
</dbReference>
<organism evidence="7 8">
    <name type="scientific">Corallococcus llansteffanensis</name>
    <dbReference type="NCBI Taxonomy" id="2316731"/>
    <lineage>
        <taxon>Bacteria</taxon>
        <taxon>Pseudomonadati</taxon>
        <taxon>Myxococcota</taxon>
        <taxon>Myxococcia</taxon>
        <taxon>Myxococcales</taxon>
        <taxon>Cystobacterineae</taxon>
        <taxon>Myxococcaceae</taxon>
        <taxon>Corallococcus</taxon>
    </lineage>
</organism>
<proteinExistence type="inferred from homology"/>
<comment type="caution">
    <text evidence="7">The sequence shown here is derived from an EMBL/GenBank/DDBJ whole genome shotgun (WGS) entry which is preliminary data.</text>
</comment>
<feature type="domain" description="RapZ C-terminal" evidence="6">
    <location>
        <begin position="167"/>
        <end position="286"/>
    </location>
</feature>
<keyword evidence="8" id="KW-1185">Reference proteome</keyword>
<evidence type="ECO:0000256" key="1">
    <source>
        <dbReference type="ARBA" id="ARBA00022741"/>
    </source>
</evidence>
<evidence type="ECO:0000256" key="2">
    <source>
        <dbReference type="ARBA" id="ARBA00022840"/>
    </source>
</evidence>
<dbReference type="RefSeq" id="WP_120648498.1">
    <property type="nucleotide sequence ID" value="NZ_RAWB01000878.1"/>
</dbReference>
<dbReference type="NCBIfam" id="NF003828">
    <property type="entry name" value="PRK05416.1"/>
    <property type="match status" value="1"/>
</dbReference>
<evidence type="ECO:0000259" key="6">
    <source>
        <dbReference type="Pfam" id="PF22740"/>
    </source>
</evidence>
<dbReference type="PANTHER" id="PTHR30448">
    <property type="entry name" value="RNASE ADAPTER PROTEIN RAPZ"/>
    <property type="match status" value="1"/>
</dbReference>
<evidence type="ECO:0000256" key="4">
    <source>
        <dbReference type="HAMAP-Rule" id="MF_00636"/>
    </source>
</evidence>
<keyword evidence="3 4" id="KW-0342">GTP-binding</keyword>
<dbReference type="PANTHER" id="PTHR30448:SF0">
    <property type="entry name" value="RNASE ADAPTER PROTEIN RAPZ"/>
    <property type="match status" value="1"/>
</dbReference>
<sequence length="288" mass="32033">MTAAPAKQIIVITGMSGSGKSTAIRALEDAGFFCIDNLPVLLLPKLTELAGGGNIERMALVMDVREGIFLKDAPRVLADVRRAGHQVDVLFLDSSDDSLLRRFSETRRRHPLAPEGTVAEGIRAEREALKDLRELADQVIDSSALNVHDLKRMVQGRFSPEPTTGPSLSIMSFGYRYGVPPQADLVFDVRFLPNPYFVPELKGLTGKVPKVAAYVLDRDETQQFLDKVVDLCRFLFPRYQKEGKAYLTVALGCTGGKHRSVALAAEMVRRLSEDYGRVQLWDRDIEKE</sequence>
<evidence type="ECO:0000256" key="3">
    <source>
        <dbReference type="ARBA" id="ARBA00023134"/>
    </source>
</evidence>
<dbReference type="AlphaFoldDB" id="A0A3A8N0G6"/>
<gene>
    <name evidence="7" type="primary">rapZ</name>
    <name evidence="7" type="ORF">D7V93_41560</name>
</gene>
<dbReference type="InterPro" id="IPR053931">
    <property type="entry name" value="RapZ_C"/>
</dbReference>
<dbReference type="InterPro" id="IPR027417">
    <property type="entry name" value="P-loop_NTPase"/>
</dbReference>
<keyword evidence="2 4" id="KW-0067">ATP-binding</keyword>
<dbReference type="InterPro" id="IPR053930">
    <property type="entry name" value="RapZ-like_N"/>
</dbReference>
<feature type="binding site" evidence="4">
    <location>
        <begin position="14"/>
        <end position="21"/>
    </location>
    <ligand>
        <name>ATP</name>
        <dbReference type="ChEBI" id="CHEBI:30616"/>
    </ligand>
</feature>
<feature type="binding site" evidence="4">
    <location>
        <begin position="63"/>
        <end position="66"/>
    </location>
    <ligand>
        <name>GTP</name>
        <dbReference type="ChEBI" id="CHEBI:37565"/>
    </ligand>
</feature>
<keyword evidence="1 4" id="KW-0547">Nucleotide-binding</keyword>
<dbReference type="GO" id="GO:0005525">
    <property type="term" value="F:GTP binding"/>
    <property type="evidence" value="ECO:0007669"/>
    <property type="project" value="UniProtKB-UniRule"/>
</dbReference>
<dbReference type="Proteomes" id="UP000272888">
    <property type="component" value="Unassembled WGS sequence"/>
</dbReference>
<dbReference type="HAMAP" id="MF_00636">
    <property type="entry name" value="RapZ_like"/>
    <property type="match status" value="1"/>
</dbReference>
<dbReference type="GO" id="GO:0005524">
    <property type="term" value="F:ATP binding"/>
    <property type="evidence" value="ECO:0007669"/>
    <property type="project" value="UniProtKB-UniRule"/>
</dbReference>
<feature type="domain" description="RapZ-like N-terminal" evidence="5">
    <location>
        <begin position="8"/>
        <end position="158"/>
    </location>
</feature>
<accession>A0A3A8N0G6</accession>